<reference evidence="2 3" key="1">
    <citation type="submission" date="2024-01" db="EMBL/GenBank/DDBJ databases">
        <title>Comparative genomics of Cryptococcus and Kwoniella reveals pathogenesis evolution and contrasting modes of karyotype evolution via chromosome fusion or intercentromeric recombination.</title>
        <authorList>
            <person name="Coelho M.A."/>
            <person name="David-Palma M."/>
            <person name="Shea T."/>
            <person name="Bowers K."/>
            <person name="McGinley-Smith S."/>
            <person name="Mohammad A.W."/>
            <person name="Gnirke A."/>
            <person name="Yurkov A.M."/>
            <person name="Nowrousian M."/>
            <person name="Sun S."/>
            <person name="Cuomo C.A."/>
            <person name="Heitman J."/>
        </authorList>
    </citation>
    <scope>NUCLEOTIDE SEQUENCE [LARGE SCALE GENOMIC DNA]</scope>
    <source>
        <strain evidence="2">CBS 11374</strain>
    </source>
</reference>
<dbReference type="PANTHER" id="PTHR21310">
    <property type="entry name" value="AMINOGLYCOSIDE PHOSPHOTRANSFERASE-RELATED-RELATED"/>
    <property type="match status" value="1"/>
</dbReference>
<evidence type="ECO:0000256" key="1">
    <source>
        <dbReference type="SAM" id="MobiDB-lite"/>
    </source>
</evidence>
<name>A0ABZ1CUQ3_9TREE</name>
<protein>
    <recommendedName>
        <fullName evidence="4">Aminoglycoside phosphotransferase domain-containing protein</fullName>
    </recommendedName>
</protein>
<dbReference type="EMBL" id="CP141883">
    <property type="protein sequence ID" value="WRT65484.1"/>
    <property type="molecule type" value="Genomic_DNA"/>
</dbReference>
<organism evidence="2 3">
    <name type="scientific">Kwoniella shivajii</name>
    <dbReference type="NCBI Taxonomy" id="564305"/>
    <lineage>
        <taxon>Eukaryota</taxon>
        <taxon>Fungi</taxon>
        <taxon>Dikarya</taxon>
        <taxon>Basidiomycota</taxon>
        <taxon>Agaricomycotina</taxon>
        <taxon>Tremellomycetes</taxon>
        <taxon>Tremellales</taxon>
        <taxon>Cryptococcaceae</taxon>
        <taxon>Kwoniella</taxon>
    </lineage>
</organism>
<sequence length="497" mass="57260">MPADFARCVIESCKDYALLGPQPCIVCGGVCCYNHIEDTTKHVCYTDPPSHRIYPYKCDVEVEVREILQILNFDLIILEVELLRPGHKCIHIDNPTKASDFDRLSGSYNFHLMIKFDDGKKWVMRIRRKHTRLQPESAIALCHESEIATIKALEQGGVRVPKAYDRPSNSEYFMERDSTRYVFISPTHITGFKDSAIAYMLQYAEWMISLEKVSFDQVGSLWSDGKGSVQVGPHIERDRALLDKHPYLLGPFQTAQERWIASINCRLKSVLDKREFSPSEELLRYLILLEMRDLVVSCAELARGSWYVRHYDLHGGNFRINRITGELYGLIDWEWSSLTCKEEAFAAPEFFRYEHSNINSIHLGTKEQLLVHSYEQLGRPDLADLVRGGRKYHRLHLIVFRGCSELEHLNAARRAFLGMPDDAKDQPQSIEEWKRSMLYRFEGNGALQQLLSRAWSKYPPEIKMPQPIITKASKRSKQRNGPASNTPIMSTSKNSKV</sequence>
<keyword evidence="3" id="KW-1185">Reference proteome</keyword>
<evidence type="ECO:0000313" key="3">
    <source>
        <dbReference type="Proteomes" id="UP001329825"/>
    </source>
</evidence>
<dbReference type="InterPro" id="IPR051678">
    <property type="entry name" value="AGP_Transferase"/>
</dbReference>
<dbReference type="RefSeq" id="XP_062790224.1">
    <property type="nucleotide sequence ID" value="XM_062934173.1"/>
</dbReference>
<dbReference type="PANTHER" id="PTHR21310:SF15">
    <property type="entry name" value="AMINOGLYCOSIDE PHOSPHOTRANSFERASE DOMAIN-CONTAINING PROTEIN"/>
    <property type="match status" value="1"/>
</dbReference>
<evidence type="ECO:0008006" key="4">
    <source>
        <dbReference type="Google" id="ProtNLM"/>
    </source>
</evidence>
<feature type="compositionally biased region" description="Polar residues" evidence="1">
    <location>
        <begin position="479"/>
        <end position="497"/>
    </location>
</feature>
<gene>
    <name evidence="2" type="ORF">IL334_002427</name>
</gene>
<proteinExistence type="predicted"/>
<dbReference type="GeneID" id="87954558"/>
<feature type="region of interest" description="Disordered" evidence="1">
    <location>
        <begin position="466"/>
        <end position="497"/>
    </location>
</feature>
<evidence type="ECO:0000313" key="2">
    <source>
        <dbReference type="EMBL" id="WRT65484.1"/>
    </source>
</evidence>
<dbReference type="SUPFAM" id="SSF56112">
    <property type="entry name" value="Protein kinase-like (PK-like)"/>
    <property type="match status" value="1"/>
</dbReference>
<accession>A0ABZ1CUQ3</accession>
<dbReference type="InterPro" id="IPR011009">
    <property type="entry name" value="Kinase-like_dom_sf"/>
</dbReference>
<dbReference type="Proteomes" id="UP001329825">
    <property type="component" value="Chromosome 3"/>
</dbReference>